<dbReference type="SUPFAM" id="SSF46785">
    <property type="entry name" value="Winged helix' DNA-binding domain"/>
    <property type="match status" value="1"/>
</dbReference>
<dbReference type="InterPro" id="IPR015424">
    <property type="entry name" value="PyrdxlP-dep_Trfase"/>
</dbReference>
<dbReference type="Gene3D" id="3.40.640.10">
    <property type="entry name" value="Type I PLP-dependent aspartate aminotransferase-like (Major domain)"/>
    <property type="match status" value="1"/>
</dbReference>
<feature type="region of interest" description="Disordered" evidence="6">
    <location>
        <begin position="94"/>
        <end position="133"/>
    </location>
</feature>
<dbReference type="EMBL" id="NKFA01000021">
    <property type="protein sequence ID" value="OXI36612.1"/>
    <property type="molecule type" value="Genomic_DNA"/>
</dbReference>
<dbReference type="Proteomes" id="UP000214600">
    <property type="component" value="Unassembled WGS sequence"/>
</dbReference>
<feature type="domain" description="HTH gntR-type" evidence="7">
    <location>
        <begin position="18"/>
        <end position="86"/>
    </location>
</feature>
<dbReference type="AlphaFoldDB" id="A0A228I324"/>
<dbReference type="InterPro" id="IPR051446">
    <property type="entry name" value="HTH_trans_reg/aminotransferase"/>
</dbReference>
<dbReference type="PANTHER" id="PTHR46577:SF1">
    <property type="entry name" value="HTH-TYPE TRANSCRIPTIONAL REGULATORY PROTEIN GABR"/>
    <property type="match status" value="1"/>
</dbReference>
<dbReference type="GO" id="GO:0030170">
    <property type="term" value="F:pyridoxal phosphate binding"/>
    <property type="evidence" value="ECO:0007669"/>
    <property type="project" value="InterPro"/>
</dbReference>
<evidence type="ECO:0000313" key="9">
    <source>
        <dbReference type="Proteomes" id="UP000214600"/>
    </source>
</evidence>
<gene>
    <name evidence="8" type="ORF">CFB84_33590</name>
</gene>
<reference evidence="8 9" key="2">
    <citation type="submission" date="2017-08" db="EMBL/GenBank/DDBJ databases">
        <title>WGS of novel Burkholderia cepaca complex species.</title>
        <authorList>
            <person name="Lipuma J."/>
            <person name="Spilker T."/>
        </authorList>
    </citation>
    <scope>NUCLEOTIDE SEQUENCE [LARGE SCALE GENOMIC DNA]</scope>
    <source>
        <strain evidence="8 9">AU17325</strain>
    </source>
</reference>
<evidence type="ECO:0000256" key="1">
    <source>
        <dbReference type="ARBA" id="ARBA00005384"/>
    </source>
</evidence>
<dbReference type="CDD" id="cd00609">
    <property type="entry name" value="AAT_like"/>
    <property type="match status" value="1"/>
</dbReference>
<evidence type="ECO:0000313" key="8">
    <source>
        <dbReference type="EMBL" id="OXI36612.1"/>
    </source>
</evidence>
<keyword evidence="4" id="KW-0238">DNA-binding</keyword>
<dbReference type="GO" id="GO:0003700">
    <property type="term" value="F:DNA-binding transcription factor activity"/>
    <property type="evidence" value="ECO:0007669"/>
    <property type="project" value="InterPro"/>
</dbReference>
<proteinExistence type="inferred from homology"/>
<protein>
    <submittedName>
        <fullName evidence="8">GntR family transcriptional regulator</fullName>
    </submittedName>
</protein>
<dbReference type="Gene3D" id="1.10.10.10">
    <property type="entry name" value="Winged helix-like DNA-binding domain superfamily/Winged helix DNA-binding domain"/>
    <property type="match status" value="1"/>
</dbReference>
<name>A0A228I324_9BURK</name>
<dbReference type="RefSeq" id="WP_089453594.1">
    <property type="nucleotide sequence ID" value="NZ_NKFA01000021.1"/>
</dbReference>
<evidence type="ECO:0000256" key="3">
    <source>
        <dbReference type="ARBA" id="ARBA00023015"/>
    </source>
</evidence>
<dbReference type="SUPFAM" id="SSF53383">
    <property type="entry name" value="PLP-dependent transferases"/>
    <property type="match status" value="1"/>
</dbReference>
<dbReference type="InterPro" id="IPR036390">
    <property type="entry name" value="WH_DNA-bd_sf"/>
</dbReference>
<keyword evidence="2" id="KW-0663">Pyridoxal phosphate</keyword>
<evidence type="ECO:0000256" key="4">
    <source>
        <dbReference type="ARBA" id="ARBA00023125"/>
    </source>
</evidence>
<keyword evidence="5" id="KW-0804">Transcription</keyword>
<accession>A0A228I324</accession>
<comment type="similarity">
    <text evidence="1">In the C-terminal section; belongs to the class-I pyridoxal-phosphate-dependent aminotransferase family.</text>
</comment>
<dbReference type="GO" id="GO:0003677">
    <property type="term" value="F:DNA binding"/>
    <property type="evidence" value="ECO:0007669"/>
    <property type="project" value="UniProtKB-KW"/>
</dbReference>
<dbReference type="PROSITE" id="PS50949">
    <property type="entry name" value="HTH_GNTR"/>
    <property type="match status" value="1"/>
</dbReference>
<organism evidence="8 9">
    <name type="scientific">Burkholderia aenigmatica</name>
    <dbReference type="NCBI Taxonomy" id="2015348"/>
    <lineage>
        <taxon>Bacteria</taxon>
        <taxon>Pseudomonadati</taxon>
        <taxon>Pseudomonadota</taxon>
        <taxon>Betaproteobacteria</taxon>
        <taxon>Burkholderiales</taxon>
        <taxon>Burkholderiaceae</taxon>
        <taxon>Burkholderia</taxon>
        <taxon>Burkholderia cepacia complex</taxon>
    </lineage>
</organism>
<dbReference type="InterPro" id="IPR015421">
    <property type="entry name" value="PyrdxlP-dep_Trfase_major"/>
</dbReference>
<reference evidence="9" key="1">
    <citation type="submission" date="2017-06" db="EMBL/GenBank/DDBJ databases">
        <authorList>
            <person name="LiPuma J."/>
            <person name="Spilker T."/>
        </authorList>
    </citation>
    <scope>NUCLEOTIDE SEQUENCE [LARGE SCALE GENOMIC DNA]</scope>
    <source>
        <strain evidence="9">AU17325</strain>
    </source>
</reference>
<dbReference type="SMART" id="SM00345">
    <property type="entry name" value="HTH_GNTR"/>
    <property type="match status" value="1"/>
</dbReference>
<keyword evidence="3" id="KW-0805">Transcription regulation</keyword>
<evidence type="ECO:0000256" key="2">
    <source>
        <dbReference type="ARBA" id="ARBA00022898"/>
    </source>
</evidence>
<evidence type="ECO:0000256" key="5">
    <source>
        <dbReference type="ARBA" id="ARBA00023163"/>
    </source>
</evidence>
<evidence type="ECO:0000259" key="7">
    <source>
        <dbReference type="PROSITE" id="PS50949"/>
    </source>
</evidence>
<dbReference type="Pfam" id="PF00392">
    <property type="entry name" value="GntR"/>
    <property type="match status" value="1"/>
</dbReference>
<dbReference type="InterPro" id="IPR004839">
    <property type="entry name" value="Aminotransferase_I/II_large"/>
</dbReference>
<dbReference type="CDD" id="cd07377">
    <property type="entry name" value="WHTH_GntR"/>
    <property type="match status" value="1"/>
</dbReference>
<sequence length="499" mass="54581">MPQSIPLPRITLDTSLKSPLFVQVHDALRDSILSGAIRAGMRLPPSRVLASALGVSRQTIVTAYEQLTLDGYLVAHVGRGSFVSSALPIAADRSEARPVTGSGAPALHRQPSRRGLRYAPPERPTVPTDTGTHAFRTGLPALEIFPYATWARLEGRHWRRRPDMIDDPAGFAPLRQALAERLRATRGMTCDPEQILVTTGTQQGLHLIATLLLDAGDAVWMENPGYRWAKAILSAAGAELCPVPVDRDGLRVADGIDRFPHAKLAYVTPSHQFPLGATMSLQRRLELLAWARRDGAWIVEDDYDSEYRYDSPVLASLQSMDRSGCVLFLGTFSKVLFPGLQLGYIVVPPALVDLFKRGKALIDRRTASMPQRVLADFIAEGHFQRHIKRTRALYDERRQVLLDAVRTSLGGGLEPGPFNAGMQIALAFQGKVDDVEFARLAAERNLSVLPLSVCYAPRTARGYPPASGLLLGFACVPPHEIRQGVEVLQQMLETGAASA</sequence>
<evidence type="ECO:0000256" key="6">
    <source>
        <dbReference type="SAM" id="MobiDB-lite"/>
    </source>
</evidence>
<comment type="caution">
    <text evidence="8">The sequence shown here is derived from an EMBL/GenBank/DDBJ whole genome shotgun (WGS) entry which is preliminary data.</text>
</comment>
<dbReference type="PANTHER" id="PTHR46577">
    <property type="entry name" value="HTH-TYPE TRANSCRIPTIONAL REGULATORY PROTEIN GABR"/>
    <property type="match status" value="1"/>
</dbReference>
<dbReference type="InterPro" id="IPR000524">
    <property type="entry name" value="Tscrpt_reg_HTH_GntR"/>
</dbReference>
<dbReference type="Pfam" id="PF00155">
    <property type="entry name" value="Aminotran_1_2"/>
    <property type="match status" value="1"/>
</dbReference>
<dbReference type="InterPro" id="IPR036388">
    <property type="entry name" value="WH-like_DNA-bd_sf"/>
</dbReference>
<dbReference type="PRINTS" id="PR00035">
    <property type="entry name" value="HTHGNTR"/>
</dbReference>
<dbReference type="OrthoDB" id="9804020at2"/>